<keyword evidence="8" id="KW-1185">Reference proteome</keyword>
<evidence type="ECO:0000256" key="2">
    <source>
        <dbReference type="ARBA" id="ARBA00022771"/>
    </source>
</evidence>
<dbReference type="PANTHER" id="PTHR45658">
    <property type="entry name" value="GATA TRANSCRIPTION FACTOR"/>
    <property type="match status" value="1"/>
</dbReference>
<feature type="domain" description="GATA-type" evidence="6">
    <location>
        <begin position="474"/>
        <end position="510"/>
    </location>
</feature>
<dbReference type="Pfam" id="PF00320">
    <property type="entry name" value="GATA"/>
    <property type="match status" value="1"/>
</dbReference>
<feature type="compositionally biased region" description="Polar residues" evidence="5">
    <location>
        <begin position="429"/>
        <end position="438"/>
    </location>
</feature>
<dbReference type="InterPro" id="IPR013088">
    <property type="entry name" value="Znf_NHR/GATA"/>
</dbReference>
<proteinExistence type="predicted"/>
<accession>A0A9P6R788</accession>
<dbReference type="SUPFAM" id="SSF57716">
    <property type="entry name" value="Glucocorticoid receptor-like (DNA-binding domain)"/>
    <property type="match status" value="1"/>
</dbReference>
<dbReference type="PROSITE" id="PS50114">
    <property type="entry name" value="GATA_ZN_FINGER_2"/>
    <property type="match status" value="1"/>
</dbReference>
<feature type="region of interest" description="Disordered" evidence="5">
    <location>
        <begin position="599"/>
        <end position="706"/>
    </location>
</feature>
<gene>
    <name evidence="7" type="ORF">BGZ99_009392</name>
</gene>
<dbReference type="InterPro" id="IPR051140">
    <property type="entry name" value="GATA_TF"/>
</dbReference>
<dbReference type="SMART" id="SM00401">
    <property type="entry name" value="ZnF_GATA"/>
    <property type="match status" value="1"/>
</dbReference>
<dbReference type="OrthoDB" id="2162994at2759"/>
<dbReference type="GO" id="GO:0008270">
    <property type="term" value="F:zinc ion binding"/>
    <property type="evidence" value="ECO:0007669"/>
    <property type="project" value="UniProtKB-KW"/>
</dbReference>
<feature type="region of interest" description="Disordered" evidence="5">
    <location>
        <begin position="516"/>
        <end position="579"/>
    </location>
</feature>
<feature type="region of interest" description="Disordered" evidence="5">
    <location>
        <begin position="209"/>
        <end position="228"/>
    </location>
</feature>
<feature type="compositionally biased region" description="Basic and acidic residues" evidence="5">
    <location>
        <begin position="563"/>
        <end position="577"/>
    </location>
</feature>
<keyword evidence="3" id="KW-0862">Zinc</keyword>
<feature type="region of interest" description="Disordered" evidence="5">
    <location>
        <begin position="420"/>
        <end position="466"/>
    </location>
</feature>
<sequence>MSQKKRLATEAARKTKLVYPTTLQPDAQDRVPTMGIADSALLQATLNQSRHAWTHSAFTRFIPEPPVRGPGGKKYASELTPLGYCTVCIGPHIFVDTRFYAVFNPTPPTPPLPASTSGTAFNPTATTSNDETALSPSPSPPIVLGGSPAPERVIEIIMARTANMAAEAAAAGTVPETLAPSYMDIDATPIHVKMAGVSSFDIHNRTMASHHAASNDSTQNSDPSAAAVAEDMISEPTAVKSEPTEKQSSSLRSSTPVSAGSKIKAATPRAHGPKHQIAFEFKENPGVRWLFPHESSLDLTPADGDEPSKISASFYLPTMEEARSNHSGAGSGAGAALGLVPGPGQATTIVILEATPDLWARLQQSINDSAATYRFMMDKMKHIPPRVYVQYNLPVNFPDEQLHALGLKKLPDNKVVTLASLEPSKRTQDAMSEQQSVTKSKRSKAGQEEASTAGTKGGTLSKKSTNTTMNLANSAHRKQCCYCGRTSTPLWRRGPDGTHNLCNACGVKWRKKQISFDSSSSQSSTSPSETSSQLSTAPSSSSDALTTTAEAAVRMRRGTLRTRSQESSRAGHDDQHMEVIVPETKAAKRASLALRKQDSFASVEDPMDKDLEGSSGEVDDIEHGKKLGTGKVSLATSGPKLVPIHQLGEGAKQSVRTGAGSRKDKEKERAAVPSRLGRTEGGSSSRSNGSDDSTCASSISPSPASVPIPPLDSTIALASASASNPALISASASASAPVATSASSGSSTSKIPASKTTATKASTATHKASRTKGSTSESTTPPTTKPSPPTTAAAKLSLLKSLANAPRYQVSHPATAATVSLADDGLSLYAAKNLYTNNTATFPLHFPTISIAFGPNNAYYTYPNCAVVLFENHFQIKLIHAGERTDIDVRKEAIENTEFQVVDVGDGESMIVMKAMLRQHLARFEKELLNADKNEILIVFRFRERLDGGGPPVKPLLEQWLTTEIPVAAPPKDKAPNIK</sequence>
<evidence type="ECO:0000256" key="3">
    <source>
        <dbReference type="ARBA" id="ARBA00022833"/>
    </source>
</evidence>
<evidence type="ECO:0000259" key="6">
    <source>
        <dbReference type="PROSITE" id="PS50114"/>
    </source>
</evidence>
<dbReference type="GO" id="GO:0043565">
    <property type="term" value="F:sequence-specific DNA binding"/>
    <property type="evidence" value="ECO:0007669"/>
    <property type="project" value="InterPro"/>
</dbReference>
<feature type="region of interest" description="Disordered" evidence="5">
    <location>
        <begin position="738"/>
        <end position="791"/>
    </location>
</feature>
<evidence type="ECO:0000256" key="1">
    <source>
        <dbReference type="ARBA" id="ARBA00022723"/>
    </source>
</evidence>
<feature type="region of interest" description="Disordered" evidence="5">
    <location>
        <begin position="237"/>
        <end position="273"/>
    </location>
</feature>
<dbReference type="EMBL" id="JAAAIP010000799">
    <property type="protein sequence ID" value="KAG0312561.1"/>
    <property type="molecule type" value="Genomic_DNA"/>
</dbReference>
<protein>
    <recommendedName>
        <fullName evidence="6">GATA-type domain-containing protein</fullName>
    </recommendedName>
</protein>
<feature type="compositionally biased region" description="Polar residues" evidence="5">
    <location>
        <begin position="246"/>
        <end position="258"/>
    </location>
</feature>
<dbReference type="Proteomes" id="UP000738325">
    <property type="component" value="Unassembled WGS sequence"/>
</dbReference>
<reference evidence="7" key="1">
    <citation type="journal article" date="2020" name="Fungal Divers.">
        <title>Resolving the Mortierellaceae phylogeny through synthesis of multi-gene phylogenetics and phylogenomics.</title>
        <authorList>
            <person name="Vandepol N."/>
            <person name="Liber J."/>
            <person name="Desiro A."/>
            <person name="Na H."/>
            <person name="Kennedy M."/>
            <person name="Barry K."/>
            <person name="Grigoriev I.V."/>
            <person name="Miller A.N."/>
            <person name="O'Donnell K."/>
            <person name="Stajich J.E."/>
            <person name="Bonito G."/>
        </authorList>
    </citation>
    <scope>NUCLEOTIDE SEQUENCE</scope>
    <source>
        <strain evidence="7">REB-010B</strain>
    </source>
</reference>
<feature type="compositionally biased region" description="Low complexity" evidence="5">
    <location>
        <begin position="516"/>
        <end position="552"/>
    </location>
</feature>
<comment type="caution">
    <text evidence="7">The sequence shown here is derived from an EMBL/GenBank/DDBJ whole genome shotgun (WGS) entry which is preliminary data.</text>
</comment>
<evidence type="ECO:0000256" key="4">
    <source>
        <dbReference type="PROSITE-ProRule" id="PRU00094"/>
    </source>
</evidence>
<dbReference type="Gene3D" id="3.30.50.10">
    <property type="entry name" value="Erythroid Transcription Factor GATA-1, subunit A"/>
    <property type="match status" value="1"/>
</dbReference>
<feature type="compositionally biased region" description="Basic and acidic residues" evidence="5">
    <location>
        <begin position="661"/>
        <end position="670"/>
    </location>
</feature>
<evidence type="ECO:0000313" key="8">
    <source>
        <dbReference type="Proteomes" id="UP000738325"/>
    </source>
</evidence>
<feature type="compositionally biased region" description="Polar residues" evidence="5">
    <location>
        <begin position="121"/>
        <end position="136"/>
    </location>
</feature>
<name>A0A9P6R788_9FUNG</name>
<feature type="compositionally biased region" description="Low complexity" evidence="5">
    <location>
        <begin position="681"/>
        <end position="703"/>
    </location>
</feature>
<organism evidence="7 8">
    <name type="scientific">Dissophora globulifera</name>
    <dbReference type="NCBI Taxonomy" id="979702"/>
    <lineage>
        <taxon>Eukaryota</taxon>
        <taxon>Fungi</taxon>
        <taxon>Fungi incertae sedis</taxon>
        <taxon>Mucoromycota</taxon>
        <taxon>Mortierellomycotina</taxon>
        <taxon>Mortierellomycetes</taxon>
        <taxon>Mortierellales</taxon>
        <taxon>Mortierellaceae</taxon>
        <taxon>Dissophora</taxon>
    </lineage>
</organism>
<dbReference type="AlphaFoldDB" id="A0A9P6R788"/>
<feature type="compositionally biased region" description="Polar residues" evidence="5">
    <location>
        <begin position="212"/>
        <end position="223"/>
    </location>
</feature>
<feature type="region of interest" description="Disordered" evidence="5">
    <location>
        <begin position="110"/>
        <end position="147"/>
    </location>
</feature>
<feature type="compositionally biased region" description="Low complexity" evidence="5">
    <location>
        <begin position="738"/>
        <end position="782"/>
    </location>
</feature>
<evidence type="ECO:0000256" key="5">
    <source>
        <dbReference type="SAM" id="MobiDB-lite"/>
    </source>
</evidence>
<keyword evidence="2 4" id="KW-0863">Zinc-finger</keyword>
<dbReference type="GO" id="GO:0006355">
    <property type="term" value="P:regulation of DNA-templated transcription"/>
    <property type="evidence" value="ECO:0007669"/>
    <property type="project" value="InterPro"/>
</dbReference>
<dbReference type="InterPro" id="IPR000679">
    <property type="entry name" value="Znf_GATA"/>
</dbReference>
<dbReference type="CDD" id="cd00202">
    <property type="entry name" value="ZnF_GATA"/>
    <property type="match status" value="1"/>
</dbReference>
<keyword evidence="1" id="KW-0479">Metal-binding</keyword>
<evidence type="ECO:0000313" key="7">
    <source>
        <dbReference type="EMBL" id="KAG0312561.1"/>
    </source>
</evidence>